<dbReference type="Proteomes" id="UP000054564">
    <property type="component" value="Unassembled WGS sequence"/>
</dbReference>
<evidence type="ECO:0008006" key="4">
    <source>
        <dbReference type="Google" id="ProtNLM"/>
    </source>
</evidence>
<feature type="region of interest" description="Disordered" evidence="1">
    <location>
        <begin position="1"/>
        <end position="39"/>
    </location>
</feature>
<name>A0A0L0US65_9BASI</name>
<feature type="compositionally biased region" description="Basic and acidic residues" evidence="1">
    <location>
        <begin position="101"/>
        <end position="147"/>
    </location>
</feature>
<evidence type="ECO:0000313" key="3">
    <source>
        <dbReference type="Proteomes" id="UP000054564"/>
    </source>
</evidence>
<dbReference type="EMBL" id="AJIL01000326">
    <property type="protein sequence ID" value="KNE89569.1"/>
    <property type="molecule type" value="Genomic_DNA"/>
</dbReference>
<gene>
    <name evidence="2" type="ORF">PSTG_16982</name>
</gene>
<evidence type="ECO:0000313" key="2">
    <source>
        <dbReference type="EMBL" id="KNE89569.1"/>
    </source>
</evidence>
<reference evidence="3" key="1">
    <citation type="submission" date="2014-03" db="EMBL/GenBank/DDBJ databases">
        <title>The Genome Sequence of Puccinia striiformis f. sp. tritici PST-78.</title>
        <authorList>
            <consortium name="The Broad Institute Genome Sequencing Platform"/>
            <person name="Cuomo C."/>
            <person name="Hulbert S."/>
            <person name="Chen X."/>
            <person name="Walker B."/>
            <person name="Young S.K."/>
            <person name="Zeng Q."/>
            <person name="Gargeya S."/>
            <person name="Fitzgerald M."/>
            <person name="Haas B."/>
            <person name="Abouelleil A."/>
            <person name="Alvarado L."/>
            <person name="Arachchi H.M."/>
            <person name="Berlin A.M."/>
            <person name="Chapman S.B."/>
            <person name="Goldberg J."/>
            <person name="Griggs A."/>
            <person name="Gujja S."/>
            <person name="Hansen M."/>
            <person name="Howarth C."/>
            <person name="Imamovic A."/>
            <person name="Larimer J."/>
            <person name="McCowan C."/>
            <person name="Montmayeur A."/>
            <person name="Murphy C."/>
            <person name="Neiman D."/>
            <person name="Pearson M."/>
            <person name="Priest M."/>
            <person name="Roberts A."/>
            <person name="Saif S."/>
            <person name="Shea T."/>
            <person name="Sisk P."/>
            <person name="Sykes S."/>
            <person name="Wortman J."/>
            <person name="Nusbaum C."/>
            <person name="Birren B."/>
        </authorList>
    </citation>
    <scope>NUCLEOTIDE SEQUENCE [LARGE SCALE GENOMIC DNA]</scope>
    <source>
        <strain evidence="3">race PST-78</strain>
    </source>
</reference>
<feature type="region of interest" description="Disordered" evidence="1">
    <location>
        <begin position="95"/>
        <end position="163"/>
    </location>
</feature>
<dbReference type="AlphaFoldDB" id="A0A0L0US65"/>
<keyword evidence="3" id="KW-1185">Reference proteome</keyword>
<sequence length="163" mass="18797">MINVEDEEPSEWSTLGNEQIEGQKAAKKKRTDGESMGKIIHMQKELVQISRERLDTMKSAVQEAADEIILSKDLDSMDGQKHAYYERKLKLIYNQEDAKEEEEKKRMEREKAKEDEKEKDKERVKAKAKEGEEAKAEEKVHAKAKADAKKKKNSAYVDVEGEV</sequence>
<protein>
    <recommendedName>
        <fullName evidence="4">No apical meristem-associated C-terminal domain-containing protein</fullName>
    </recommendedName>
</protein>
<dbReference type="STRING" id="1165861.A0A0L0US65"/>
<feature type="compositionally biased region" description="Acidic residues" evidence="1">
    <location>
        <begin position="1"/>
        <end position="10"/>
    </location>
</feature>
<comment type="caution">
    <text evidence="2">The sequence shown here is derived from an EMBL/GenBank/DDBJ whole genome shotgun (WGS) entry which is preliminary data.</text>
</comment>
<organism evidence="2 3">
    <name type="scientific">Puccinia striiformis f. sp. tritici PST-78</name>
    <dbReference type="NCBI Taxonomy" id="1165861"/>
    <lineage>
        <taxon>Eukaryota</taxon>
        <taxon>Fungi</taxon>
        <taxon>Dikarya</taxon>
        <taxon>Basidiomycota</taxon>
        <taxon>Pucciniomycotina</taxon>
        <taxon>Pucciniomycetes</taxon>
        <taxon>Pucciniales</taxon>
        <taxon>Pucciniaceae</taxon>
        <taxon>Puccinia</taxon>
    </lineage>
</organism>
<proteinExistence type="predicted"/>
<evidence type="ECO:0000256" key="1">
    <source>
        <dbReference type="SAM" id="MobiDB-lite"/>
    </source>
</evidence>
<feature type="non-terminal residue" evidence="2">
    <location>
        <position position="163"/>
    </location>
</feature>
<accession>A0A0L0US65</accession>